<dbReference type="AlphaFoldDB" id="A0A6J2YSG1"/>
<dbReference type="GeneID" id="115890829"/>
<dbReference type="InParanoid" id="A0A6J2YSG1"/>
<gene>
    <name evidence="5" type="primary">LOC115890829</name>
</gene>
<keyword evidence="1" id="KW-0479">Metal-binding</keyword>
<protein>
    <submittedName>
        <fullName evidence="5">Zinc finger protein 200-like</fullName>
    </submittedName>
</protein>
<dbReference type="OrthoDB" id="6155966at2759"/>
<evidence type="ECO:0000313" key="5">
    <source>
        <dbReference type="RefSeq" id="XP_030767038.1"/>
    </source>
</evidence>
<dbReference type="Gene3D" id="3.30.160.60">
    <property type="entry name" value="Classic Zinc Finger"/>
    <property type="match status" value="1"/>
</dbReference>
<proteinExistence type="predicted"/>
<evidence type="ECO:0000256" key="1">
    <source>
        <dbReference type="PROSITE-ProRule" id="PRU00042"/>
    </source>
</evidence>
<evidence type="ECO:0000313" key="4">
    <source>
        <dbReference type="Proteomes" id="UP000504635"/>
    </source>
</evidence>
<feature type="domain" description="C2H2-type" evidence="3">
    <location>
        <begin position="313"/>
        <end position="335"/>
    </location>
</feature>
<feature type="compositionally biased region" description="Polar residues" evidence="2">
    <location>
        <begin position="1"/>
        <end position="11"/>
    </location>
</feature>
<dbReference type="PROSITE" id="PS50157">
    <property type="entry name" value="ZINC_FINGER_C2H2_2"/>
    <property type="match status" value="1"/>
</dbReference>
<dbReference type="Proteomes" id="UP000504635">
    <property type="component" value="Unplaced"/>
</dbReference>
<feature type="compositionally biased region" description="Low complexity" evidence="2">
    <location>
        <begin position="12"/>
        <end position="25"/>
    </location>
</feature>
<dbReference type="InterPro" id="IPR036236">
    <property type="entry name" value="Znf_C2H2_sf"/>
</dbReference>
<keyword evidence="1" id="KW-0863">Zinc-finger</keyword>
<dbReference type="SMART" id="SM00355">
    <property type="entry name" value="ZnF_C2H2"/>
    <property type="match status" value="3"/>
</dbReference>
<keyword evidence="4" id="KW-1185">Reference proteome</keyword>
<dbReference type="PROSITE" id="PS00028">
    <property type="entry name" value="ZINC_FINGER_C2H2_1"/>
    <property type="match status" value="2"/>
</dbReference>
<evidence type="ECO:0000259" key="3">
    <source>
        <dbReference type="PROSITE" id="PS50157"/>
    </source>
</evidence>
<dbReference type="SUPFAM" id="SSF57667">
    <property type="entry name" value="beta-beta-alpha zinc fingers"/>
    <property type="match status" value="1"/>
</dbReference>
<feature type="region of interest" description="Disordered" evidence="2">
    <location>
        <begin position="1"/>
        <end position="25"/>
    </location>
</feature>
<reference evidence="5" key="1">
    <citation type="submission" date="2025-08" db="UniProtKB">
        <authorList>
            <consortium name="RefSeq"/>
        </authorList>
    </citation>
    <scope>IDENTIFICATION</scope>
    <source>
        <tissue evidence="5">Gonads</tissue>
    </source>
</reference>
<keyword evidence="1" id="KW-0862">Zinc</keyword>
<accession>A0A6J2YSG1</accession>
<sequence>MSFSNQSLSVQNESNTDTTVTSVVDESSSPRDLSIQYLCGYCNGFYEHEAQFEKHIQLCMIINDSHGLINKNQSLKKRKLTETERQPLSSDISVENEYEITSEIINENEILITLHSNKNKKPSICTSSDVSILRTFSKIDSTQSVDAEKESSVSEPHKLVKKLDNKQEKINKVRNCINDISENTDTSKLPKLYEVIPKIFKKKQEPQDVYDFFDEEEEKIKEKELKEREQAIELKKRTCCYCKEVFPDPIDVLRHKRELHQFPKTFLSKEELAPYMEYENISECPICFKTMQRIECKSIYLKHLLTHSKDYNNECKICGKTFRRMDHCQTHEKKHIVKLD</sequence>
<dbReference type="InterPro" id="IPR013087">
    <property type="entry name" value="Znf_C2H2_type"/>
</dbReference>
<name>A0A6J2YSG1_SITOR</name>
<evidence type="ECO:0000256" key="2">
    <source>
        <dbReference type="SAM" id="MobiDB-lite"/>
    </source>
</evidence>
<dbReference type="GO" id="GO:0008270">
    <property type="term" value="F:zinc ion binding"/>
    <property type="evidence" value="ECO:0007669"/>
    <property type="project" value="UniProtKB-KW"/>
</dbReference>
<dbReference type="KEGG" id="soy:115890829"/>
<dbReference type="RefSeq" id="XP_030767038.1">
    <property type="nucleotide sequence ID" value="XM_030911178.1"/>
</dbReference>
<organism evidence="4 5">
    <name type="scientific">Sitophilus oryzae</name>
    <name type="common">Rice weevil</name>
    <name type="synonym">Curculio oryzae</name>
    <dbReference type="NCBI Taxonomy" id="7048"/>
    <lineage>
        <taxon>Eukaryota</taxon>
        <taxon>Metazoa</taxon>
        <taxon>Ecdysozoa</taxon>
        <taxon>Arthropoda</taxon>
        <taxon>Hexapoda</taxon>
        <taxon>Insecta</taxon>
        <taxon>Pterygota</taxon>
        <taxon>Neoptera</taxon>
        <taxon>Endopterygota</taxon>
        <taxon>Coleoptera</taxon>
        <taxon>Polyphaga</taxon>
        <taxon>Cucujiformia</taxon>
        <taxon>Curculionidae</taxon>
        <taxon>Dryophthorinae</taxon>
        <taxon>Sitophilus</taxon>
    </lineage>
</organism>